<accession>A0AAX4JYR1</accession>
<dbReference type="AlphaFoldDB" id="A0AAX4JYR1"/>
<reference evidence="2 3" key="1">
    <citation type="submission" date="2024-01" db="EMBL/GenBank/DDBJ databases">
        <title>Comparative genomics of Cryptococcus and Kwoniella reveals pathogenesis evolution and contrasting modes of karyotype evolution via chromosome fusion or intercentromeric recombination.</title>
        <authorList>
            <person name="Coelho M.A."/>
            <person name="David-Palma M."/>
            <person name="Shea T."/>
            <person name="Bowers K."/>
            <person name="McGinley-Smith S."/>
            <person name="Mohammad A.W."/>
            <person name="Gnirke A."/>
            <person name="Yurkov A.M."/>
            <person name="Nowrousian M."/>
            <person name="Sun S."/>
            <person name="Cuomo C.A."/>
            <person name="Heitman J."/>
        </authorList>
    </citation>
    <scope>NUCLEOTIDE SEQUENCE [LARGE SCALE GENOMIC DNA]</scope>
    <source>
        <strain evidence="2 3">CBS 6074</strain>
    </source>
</reference>
<keyword evidence="3" id="KW-1185">Reference proteome</keyword>
<keyword evidence="1" id="KW-1133">Transmembrane helix</keyword>
<name>A0AAX4JYR1_9TREE</name>
<keyword evidence="1" id="KW-0472">Membrane</keyword>
<keyword evidence="1" id="KW-0812">Transmembrane</keyword>
<evidence type="ECO:0000313" key="3">
    <source>
        <dbReference type="Proteomes" id="UP001355207"/>
    </source>
</evidence>
<dbReference type="RefSeq" id="XP_066076766.1">
    <property type="nucleotide sequence ID" value="XM_066220669.1"/>
</dbReference>
<sequence length="80" mass="9042">MSEKPLYTIPIDQRPPHGPITSKIFFPFIFNFAQLGINSAQFLLLPLLLIPFVGRRLFDSAIAWTKDGYGRLCKSTSSKL</sequence>
<proteinExistence type="predicted"/>
<feature type="transmembrane region" description="Helical" evidence="1">
    <location>
        <begin position="24"/>
        <end position="50"/>
    </location>
</feature>
<organism evidence="2 3">
    <name type="scientific">Kwoniella dendrophila CBS 6074</name>
    <dbReference type="NCBI Taxonomy" id="1295534"/>
    <lineage>
        <taxon>Eukaryota</taxon>
        <taxon>Fungi</taxon>
        <taxon>Dikarya</taxon>
        <taxon>Basidiomycota</taxon>
        <taxon>Agaricomycotina</taxon>
        <taxon>Tremellomycetes</taxon>
        <taxon>Tremellales</taxon>
        <taxon>Cryptococcaceae</taxon>
        <taxon>Kwoniella</taxon>
    </lineage>
</organism>
<protein>
    <submittedName>
        <fullName evidence="2">Uncharacterized protein</fullName>
    </submittedName>
</protein>
<dbReference type="GeneID" id="91095603"/>
<evidence type="ECO:0000256" key="1">
    <source>
        <dbReference type="SAM" id="Phobius"/>
    </source>
</evidence>
<evidence type="ECO:0000313" key="2">
    <source>
        <dbReference type="EMBL" id="WWC90003.1"/>
    </source>
</evidence>
<dbReference type="Proteomes" id="UP001355207">
    <property type="component" value="Chromosome 6"/>
</dbReference>
<dbReference type="EMBL" id="CP144103">
    <property type="protein sequence ID" value="WWC90003.1"/>
    <property type="molecule type" value="Genomic_DNA"/>
</dbReference>
<gene>
    <name evidence="2" type="ORF">L201_004933</name>
</gene>